<dbReference type="EMBL" id="LR798202">
    <property type="protein sequence ID" value="CAB5170853.1"/>
    <property type="molecule type" value="Genomic_DNA"/>
</dbReference>
<reference evidence="3" key="1">
    <citation type="submission" date="2020-05" db="EMBL/GenBank/DDBJ databases">
        <authorList>
            <person name="Chiriac C."/>
            <person name="Salcher M."/>
            <person name="Ghai R."/>
            <person name="Kavagutti S V."/>
        </authorList>
    </citation>
    <scope>NUCLEOTIDE SEQUENCE</scope>
</reference>
<gene>
    <name evidence="3" type="ORF">UFOVP154_52</name>
    <name evidence="2" type="ORF">UFOVP8_37</name>
</gene>
<evidence type="ECO:0000313" key="3">
    <source>
        <dbReference type="EMBL" id="CAB5170853.1"/>
    </source>
</evidence>
<organism evidence="3">
    <name type="scientific">uncultured Caudovirales phage</name>
    <dbReference type="NCBI Taxonomy" id="2100421"/>
    <lineage>
        <taxon>Viruses</taxon>
        <taxon>Duplodnaviria</taxon>
        <taxon>Heunggongvirae</taxon>
        <taxon>Uroviricota</taxon>
        <taxon>Caudoviricetes</taxon>
        <taxon>Peduoviridae</taxon>
        <taxon>Maltschvirus</taxon>
        <taxon>Maltschvirus maltsch</taxon>
    </lineage>
</organism>
<proteinExistence type="predicted"/>
<protein>
    <submittedName>
        <fullName evidence="3">Uncharacterized protein</fullName>
    </submittedName>
</protein>
<feature type="transmembrane region" description="Helical" evidence="1">
    <location>
        <begin position="12"/>
        <end position="31"/>
    </location>
</feature>
<sequence length="94" mass="10763">MIDKEALKEFLAYWASVIGMVGVAVWFGHTLSVQQNRIATLETIVSTRGAVPISVEADRRLVVMEERQASFARRMDTLNERMTRMENPPPKERK</sequence>
<keyword evidence="1" id="KW-1133">Transmembrane helix</keyword>
<evidence type="ECO:0000256" key="1">
    <source>
        <dbReference type="SAM" id="Phobius"/>
    </source>
</evidence>
<dbReference type="EMBL" id="LR796144">
    <property type="protein sequence ID" value="CAB4121223.1"/>
    <property type="molecule type" value="Genomic_DNA"/>
</dbReference>
<keyword evidence="1" id="KW-0472">Membrane</keyword>
<keyword evidence="1" id="KW-0812">Transmembrane</keyword>
<evidence type="ECO:0000313" key="2">
    <source>
        <dbReference type="EMBL" id="CAB4121223.1"/>
    </source>
</evidence>
<name>A0A6J7W938_9CAUD</name>
<accession>A0A6J7W938</accession>